<protein>
    <recommendedName>
        <fullName evidence="1">Cyanophage baseplate Pam3 plug gp18 domain-containing protein</fullName>
    </recommendedName>
</protein>
<name>A0A022PF91_9GAMM</name>
<dbReference type="PATRIC" id="fig|1393736.3.peg.3332"/>
<keyword evidence="3" id="KW-1185">Reference proteome</keyword>
<evidence type="ECO:0000313" key="2">
    <source>
        <dbReference type="EMBL" id="EYU14199.1"/>
    </source>
</evidence>
<sequence>MARVVEIPLSPQNQQFDIQLNGINYKMRLMWRDIAGWILDIMTPDSEFIVTGLPLVFGADLLEQYRHLGFNGSLIFYGDINQEKPFRNNLGKEDRLYFVVS</sequence>
<dbReference type="RefSeq" id="WP_036780996.1">
    <property type="nucleotide sequence ID" value="NZ_CAWLTM010000061.1"/>
</dbReference>
<dbReference type="EMBL" id="JFGV01000054">
    <property type="protein sequence ID" value="EYU14199.1"/>
    <property type="molecule type" value="Genomic_DNA"/>
</dbReference>
<organism evidence="2 3">
    <name type="scientific">Photorhabdus aegyptia</name>
    <dbReference type="NCBI Taxonomy" id="2805098"/>
    <lineage>
        <taxon>Bacteria</taxon>
        <taxon>Pseudomonadati</taxon>
        <taxon>Pseudomonadota</taxon>
        <taxon>Gammaproteobacteria</taxon>
        <taxon>Enterobacterales</taxon>
        <taxon>Morganellaceae</taxon>
        <taxon>Photorhabdus</taxon>
    </lineage>
</organism>
<comment type="caution">
    <text evidence="2">The sequence shown here is derived from an EMBL/GenBank/DDBJ whole genome shotgun (WGS) entry which is preliminary data.</text>
</comment>
<proteinExistence type="predicted"/>
<dbReference type="AlphaFoldDB" id="A0A022PF91"/>
<feature type="domain" description="Cyanophage baseplate Pam3 plug gp18" evidence="1">
    <location>
        <begin position="6"/>
        <end position="99"/>
    </location>
</feature>
<dbReference type="InterPro" id="IPR054252">
    <property type="entry name" value="Pam3_gp18"/>
</dbReference>
<accession>A0A022PF91</accession>
<evidence type="ECO:0000259" key="1">
    <source>
        <dbReference type="Pfam" id="PF22479"/>
    </source>
</evidence>
<gene>
    <name evidence="2" type="ORF">BA1DRAFT_03263</name>
</gene>
<dbReference type="Proteomes" id="UP000023464">
    <property type="component" value="Unassembled WGS sequence"/>
</dbReference>
<evidence type="ECO:0000313" key="3">
    <source>
        <dbReference type="Proteomes" id="UP000023464"/>
    </source>
</evidence>
<dbReference type="Pfam" id="PF22479">
    <property type="entry name" value="Pam3_gp18"/>
    <property type="match status" value="1"/>
</dbReference>
<reference evidence="2 3" key="1">
    <citation type="submission" date="2014-03" db="EMBL/GenBank/DDBJ databases">
        <title>Draft Genome of Photorhabdus luminescens BA1, an Egyptian Isolate.</title>
        <authorList>
            <person name="Ghazal S."/>
            <person name="Hurst S.G.IV."/>
            <person name="Morris K."/>
            <person name="Thomas K."/>
            <person name="Tisa L.S."/>
        </authorList>
    </citation>
    <scope>NUCLEOTIDE SEQUENCE [LARGE SCALE GENOMIC DNA]</scope>
    <source>
        <strain evidence="2 3">BA1</strain>
    </source>
</reference>